<name>A0ABN4YPN7_9GAMM</name>
<comment type="subunit">
    <text evidence="10">Homodimer.</text>
</comment>
<comment type="cofactor">
    <cofactor evidence="1">
        <name>Mn(2+)</name>
        <dbReference type="ChEBI" id="CHEBI:29035"/>
    </cofactor>
</comment>
<dbReference type="EMBL" id="CP020472">
    <property type="protein sequence ID" value="ARD23644.1"/>
    <property type="molecule type" value="Genomic_DNA"/>
</dbReference>
<evidence type="ECO:0000256" key="10">
    <source>
        <dbReference type="HAMAP-Rule" id="MF_00648"/>
    </source>
</evidence>
<evidence type="ECO:0000256" key="7">
    <source>
        <dbReference type="ARBA" id="ARBA00023211"/>
    </source>
</evidence>
<comment type="caution">
    <text evidence="10">Lacks conserved residue(s) required for the propagation of feature annotation.</text>
</comment>
<dbReference type="InterPro" id="IPR002786">
    <property type="entry name" value="Non_canon_purine_NTPase"/>
</dbReference>
<dbReference type="PANTHER" id="PTHR34699:SF2">
    <property type="entry name" value="NON-CANONICAL PURINE NTP PHOSPHATASE_PRRC1 DOMAIN-CONTAINING PROTEIN"/>
    <property type="match status" value="1"/>
</dbReference>
<comment type="catalytic activity">
    <reaction evidence="9 10">
        <text>XTP + H2O = XDP + phosphate + H(+)</text>
        <dbReference type="Rhea" id="RHEA:28406"/>
        <dbReference type="ChEBI" id="CHEBI:15377"/>
        <dbReference type="ChEBI" id="CHEBI:15378"/>
        <dbReference type="ChEBI" id="CHEBI:43474"/>
        <dbReference type="ChEBI" id="CHEBI:59884"/>
        <dbReference type="ChEBI" id="CHEBI:61314"/>
        <dbReference type="EC" id="3.6.1.73"/>
    </reaction>
</comment>
<gene>
    <name evidence="12" type="ORF">SJ2017_3393</name>
</gene>
<keyword evidence="7 10" id="KW-0464">Manganese</keyword>
<dbReference type="HAMAP" id="MF_00648">
    <property type="entry name" value="Non_canon_purine_NTPase_YjjX"/>
    <property type="match status" value="1"/>
</dbReference>
<reference evidence="12 13" key="1">
    <citation type="submission" date="2017-03" db="EMBL/GenBank/DDBJ databases">
        <title>Genome sequencing of Shewanella japonica KCTC 22435.</title>
        <authorList>
            <person name="Kim K.M."/>
        </authorList>
    </citation>
    <scope>NUCLEOTIDE SEQUENCE [LARGE SCALE GENOMIC DNA]</scope>
    <source>
        <strain evidence="12 13">KCTC 22435</strain>
    </source>
</reference>
<dbReference type="SUPFAM" id="SSF52972">
    <property type="entry name" value="ITPase-like"/>
    <property type="match status" value="1"/>
</dbReference>
<dbReference type="Pfam" id="PF01931">
    <property type="entry name" value="NTPase_I-T"/>
    <property type="match status" value="1"/>
</dbReference>
<keyword evidence="2 10" id="KW-0479">Metal-binding</keyword>
<evidence type="ECO:0000256" key="8">
    <source>
        <dbReference type="ARBA" id="ARBA00048174"/>
    </source>
</evidence>
<dbReference type="RefSeq" id="WP_080916608.1">
    <property type="nucleotide sequence ID" value="NZ_CP020472.1"/>
</dbReference>
<dbReference type="InterPro" id="IPR050299">
    <property type="entry name" value="YjjX_NTPase"/>
</dbReference>
<dbReference type="NCBIfam" id="NF003459">
    <property type="entry name" value="PRK05074.1"/>
    <property type="match status" value="1"/>
</dbReference>
<keyword evidence="4 10" id="KW-0378">Hydrolase</keyword>
<dbReference type="EC" id="3.6.1.73" evidence="10"/>
<organism evidence="12 13">
    <name type="scientific">Shewanella japonica</name>
    <dbReference type="NCBI Taxonomy" id="93973"/>
    <lineage>
        <taxon>Bacteria</taxon>
        <taxon>Pseudomonadati</taxon>
        <taxon>Pseudomonadota</taxon>
        <taxon>Gammaproteobacteria</taxon>
        <taxon>Alteromonadales</taxon>
        <taxon>Shewanellaceae</taxon>
        <taxon>Shewanella</taxon>
    </lineage>
</organism>
<dbReference type="InterPro" id="IPR026533">
    <property type="entry name" value="NTPase/PRRC1"/>
</dbReference>
<keyword evidence="3 10" id="KW-0547">Nucleotide-binding</keyword>
<sequence length="208" mass="22842">MSNPTQLETQPLHDKKSIGEQTIAQLTIIVGSKNPVKVNAAKVAFSQYFPHHQIHCIGKHAPSLVADQPMTEQETKQGAINRVQFCQSEDLANTMAETKADFYIAMEGGVEHFDHGPATFAYMAIIHQQQISIGRSALLPLPAQVYQSLQQGEELGHVMDRLFNTDNIKQKGGAIGLLTQGLATRESIYTQAIILAMAPFINAEIFNS</sequence>
<comment type="function">
    <text evidence="10">Phosphatase that hydrolyzes non-canonical purine nucleotides such as XTP and ITP to their respective diphosphate derivatives. Probably excludes non-canonical purines from DNA/RNA precursor pool, thus preventing their incorporation into DNA/RNA and avoiding chromosomal lesions.</text>
</comment>
<evidence type="ECO:0000259" key="11">
    <source>
        <dbReference type="Pfam" id="PF01931"/>
    </source>
</evidence>
<evidence type="ECO:0000256" key="2">
    <source>
        <dbReference type="ARBA" id="ARBA00022723"/>
    </source>
</evidence>
<dbReference type="Proteomes" id="UP000191820">
    <property type="component" value="Chromosome"/>
</dbReference>
<evidence type="ECO:0000256" key="1">
    <source>
        <dbReference type="ARBA" id="ARBA00001936"/>
    </source>
</evidence>
<evidence type="ECO:0000313" key="13">
    <source>
        <dbReference type="Proteomes" id="UP000191820"/>
    </source>
</evidence>
<comment type="catalytic activity">
    <reaction evidence="8 10">
        <text>ITP + H2O = IDP + phosphate + H(+)</text>
        <dbReference type="Rhea" id="RHEA:28330"/>
        <dbReference type="ChEBI" id="CHEBI:15377"/>
        <dbReference type="ChEBI" id="CHEBI:15378"/>
        <dbReference type="ChEBI" id="CHEBI:43474"/>
        <dbReference type="ChEBI" id="CHEBI:58280"/>
        <dbReference type="ChEBI" id="CHEBI:61402"/>
        <dbReference type="EC" id="3.6.1.73"/>
    </reaction>
</comment>
<evidence type="ECO:0000256" key="6">
    <source>
        <dbReference type="ARBA" id="ARBA00023080"/>
    </source>
</evidence>
<accession>A0ABN4YPN7</accession>
<keyword evidence="13" id="KW-1185">Reference proteome</keyword>
<evidence type="ECO:0000256" key="3">
    <source>
        <dbReference type="ARBA" id="ARBA00022741"/>
    </source>
</evidence>
<proteinExistence type="inferred from homology"/>
<comment type="cofactor">
    <cofactor evidence="10">
        <name>Mg(2+)</name>
        <dbReference type="ChEBI" id="CHEBI:18420"/>
    </cofactor>
    <cofactor evidence="10">
        <name>Mn(2+)</name>
        <dbReference type="ChEBI" id="CHEBI:29035"/>
    </cofactor>
    <text evidence="10">Binds 1 divalent metal cation per subunit; can use either Mg(2+) or Mn(2+).</text>
</comment>
<protein>
    <recommendedName>
        <fullName evidence="10">Inosine/xanthosine triphosphatase</fullName>
        <shortName evidence="10">ITPase/XTPase</shortName>
        <ecNumber evidence="10">3.6.1.73</ecNumber>
    </recommendedName>
    <alternativeName>
        <fullName evidence="10">Non-canonical purine NTP phosphatase</fullName>
    </alternativeName>
    <alternativeName>
        <fullName evidence="10">Non-standard purine NTP phosphatase</fullName>
    </alternativeName>
    <alternativeName>
        <fullName evidence="10">Nucleoside-triphosphate phosphatase</fullName>
        <shortName evidence="10">NTPase</shortName>
    </alternativeName>
</protein>
<dbReference type="NCBIfam" id="TIGR00258">
    <property type="entry name" value="inosine/xanthosine triphosphatase"/>
    <property type="match status" value="1"/>
</dbReference>
<dbReference type="InterPro" id="IPR029001">
    <property type="entry name" value="ITPase-like_fam"/>
</dbReference>
<evidence type="ECO:0000256" key="9">
    <source>
        <dbReference type="ARBA" id="ARBA00048781"/>
    </source>
</evidence>
<keyword evidence="6 10" id="KW-0546">Nucleotide metabolism</keyword>
<evidence type="ECO:0000256" key="4">
    <source>
        <dbReference type="ARBA" id="ARBA00022801"/>
    </source>
</evidence>
<comment type="similarity">
    <text evidence="10">Belongs to the YjjX NTPase family.</text>
</comment>
<feature type="domain" description="Non-canonical purine NTP phosphatase/PRRC1" evidence="11">
    <location>
        <begin position="31"/>
        <end position="201"/>
    </location>
</feature>
<keyword evidence="5 10" id="KW-0460">Magnesium</keyword>
<evidence type="ECO:0000256" key="5">
    <source>
        <dbReference type="ARBA" id="ARBA00022842"/>
    </source>
</evidence>
<dbReference type="PANTHER" id="PTHR34699">
    <property type="match status" value="1"/>
</dbReference>
<dbReference type="Gene3D" id="3.90.950.10">
    <property type="match status" value="1"/>
</dbReference>
<evidence type="ECO:0000313" key="12">
    <source>
        <dbReference type="EMBL" id="ARD23644.1"/>
    </source>
</evidence>